<reference evidence="2" key="1">
    <citation type="journal article" date="2021" name="PeerJ">
        <title>Extensive microbial diversity within the chicken gut microbiome revealed by metagenomics and culture.</title>
        <authorList>
            <person name="Gilroy R."/>
            <person name="Ravi A."/>
            <person name="Getino M."/>
            <person name="Pursley I."/>
            <person name="Horton D.L."/>
            <person name="Alikhan N.F."/>
            <person name="Baker D."/>
            <person name="Gharbi K."/>
            <person name="Hall N."/>
            <person name="Watson M."/>
            <person name="Adriaenssens E.M."/>
            <person name="Foster-Nyarko E."/>
            <person name="Jarju S."/>
            <person name="Secka A."/>
            <person name="Antonio M."/>
            <person name="Oren A."/>
            <person name="Chaudhuri R.R."/>
            <person name="La Ragione R."/>
            <person name="Hildebrand F."/>
            <person name="Pallen M.J."/>
        </authorList>
    </citation>
    <scope>NUCLEOTIDE SEQUENCE</scope>
    <source>
        <strain evidence="2">ChiHjej13B12-24818</strain>
    </source>
</reference>
<reference evidence="2" key="2">
    <citation type="submission" date="2021-04" db="EMBL/GenBank/DDBJ databases">
        <authorList>
            <person name="Gilroy R."/>
        </authorList>
    </citation>
    <scope>NUCLEOTIDE SEQUENCE</scope>
    <source>
        <strain evidence="2">ChiHjej13B12-24818</strain>
    </source>
</reference>
<protein>
    <submittedName>
        <fullName evidence="2">GNAT family N-acetyltransferase</fullName>
        <ecNumber evidence="2">2.3.1.-</ecNumber>
    </submittedName>
</protein>
<sequence>MPELDDPGAVLRRSALAEIDPRTLYLLTKLRQDVFSLEQRATEPDLDGRDLDPTTILLWIETPGPDADAAGLEREPVAHARVLTAGGTVRIGRVAVRATERGSGYGRRIMRAALDLAAELDPRAEVHLDAQAHLEPWYASMGFETVSDVFLEAGIEHVAMMFRQPIRAEISSRSK</sequence>
<keyword evidence="2" id="KW-0808">Transferase</keyword>
<feature type="domain" description="N-acetyltransferase" evidence="1">
    <location>
        <begin position="22"/>
        <end position="165"/>
    </location>
</feature>
<keyword evidence="2" id="KW-0012">Acyltransferase</keyword>
<gene>
    <name evidence="2" type="ORF">H9786_16015</name>
</gene>
<comment type="caution">
    <text evidence="2">The sequence shown here is derived from an EMBL/GenBank/DDBJ whole genome shotgun (WGS) entry which is preliminary data.</text>
</comment>
<accession>A0A9D2LGE7</accession>
<dbReference type="InterPro" id="IPR016181">
    <property type="entry name" value="Acyl_CoA_acyltransferase"/>
</dbReference>
<dbReference type="EMBL" id="DWZH01000135">
    <property type="protein sequence ID" value="HJB12003.1"/>
    <property type="molecule type" value="Genomic_DNA"/>
</dbReference>
<dbReference type="EC" id="2.3.1.-" evidence="2"/>
<evidence type="ECO:0000259" key="1">
    <source>
        <dbReference type="PROSITE" id="PS51186"/>
    </source>
</evidence>
<dbReference type="CDD" id="cd04301">
    <property type="entry name" value="NAT_SF"/>
    <property type="match status" value="1"/>
</dbReference>
<proteinExistence type="predicted"/>
<evidence type="ECO:0000313" key="2">
    <source>
        <dbReference type="EMBL" id="HJB12003.1"/>
    </source>
</evidence>
<dbReference type="Gene3D" id="3.40.630.30">
    <property type="match status" value="1"/>
</dbReference>
<evidence type="ECO:0000313" key="3">
    <source>
        <dbReference type="Proteomes" id="UP000823823"/>
    </source>
</evidence>
<dbReference type="Pfam" id="PF13673">
    <property type="entry name" value="Acetyltransf_10"/>
    <property type="match status" value="1"/>
</dbReference>
<organism evidence="2 3">
    <name type="scientific">Candidatus Brachybacterium merdavium</name>
    <dbReference type="NCBI Taxonomy" id="2838513"/>
    <lineage>
        <taxon>Bacteria</taxon>
        <taxon>Bacillati</taxon>
        <taxon>Actinomycetota</taxon>
        <taxon>Actinomycetes</taxon>
        <taxon>Micrococcales</taxon>
        <taxon>Dermabacteraceae</taxon>
        <taxon>Brachybacterium</taxon>
    </lineage>
</organism>
<dbReference type="Proteomes" id="UP000823823">
    <property type="component" value="Unassembled WGS sequence"/>
</dbReference>
<dbReference type="PROSITE" id="PS51186">
    <property type="entry name" value="GNAT"/>
    <property type="match status" value="1"/>
</dbReference>
<name>A0A9D2LGE7_9MICO</name>
<dbReference type="GO" id="GO:0016747">
    <property type="term" value="F:acyltransferase activity, transferring groups other than amino-acyl groups"/>
    <property type="evidence" value="ECO:0007669"/>
    <property type="project" value="InterPro"/>
</dbReference>
<dbReference type="SUPFAM" id="SSF55729">
    <property type="entry name" value="Acyl-CoA N-acyltransferases (Nat)"/>
    <property type="match status" value="1"/>
</dbReference>
<dbReference type="AlphaFoldDB" id="A0A9D2LGE7"/>
<dbReference type="InterPro" id="IPR000182">
    <property type="entry name" value="GNAT_dom"/>
</dbReference>